<dbReference type="InterPro" id="IPR011701">
    <property type="entry name" value="MFS"/>
</dbReference>
<dbReference type="InterPro" id="IPR001958">
    <property type="entry name" value="Tet-R_TetA/multi-R_MdtG-like"/>
</dbReference>
<keyword evidence="8 10" id="KW-0472">Membrane</keyword>
<dbReference type="InterPro" id="IPR005829">
    <property type="entry name" value="Sugar_transporter_CS"/>
</dbReference>
<reference evidence="13" key="1">
    <citation type="submission" date="2016-11" db="EMBL/GenBank/DDBJ databases">
        <title>Comparative genomic and phenotypic analysis of Granulibacter bethesdensis clinical isolates from patients with chronic granulomatous disease.</title>
        <authorList>
            <person name="Zarember K.A."/>
            <person name="Porcella S.F."/>
            <person name="Chu J."/>
            <person name="Ding L."/>
            <person name="Dahlstrom E."/>
            <person name="Barbian K."/>
            <person name="Martens C."/>
            <person name="Sykora L."/>
            <person name="Kramer S."/>
            <person name="Pettinato A.M."/>
            <person name="Hong H."/>
            <person name="Wald G."/>
            <person name="Berg L.J."/>
            <person name="Rogge L.S."/>
            <person name="Greenberg D.E."/>
            <person name="Falcone E.L."/>
            <person name="Neves J.F."/>
            <person name="Simoes M.J."/>
            <person name="Casal M."/>
            <person name="Rodriguez-Lopez F.C."/>
            <person name="Zelazny A."/>
            <person name="Gallin J.I."/>
            <person name="Holland S.M."/>
        </authorList>
    </citation>
    <scope>NUCLEOTIDE SEQUENCE [LARGE SCALE GENOMIC DNA]</scope>
    <source>
        <strain evidence="13">NIH9.1</strain>
    </source>
</reference>
<feature type="region of interest" description="Disordered" evidence="9">
    <location>
        <begin position="391"/>
        <end position="420"/>
    </location>
</feature>
<proteinExistence type="inferred from homology"/>
<feature type="transmembrane region" description="Helical" evidence="10">
    <location>
        <begin position="80"/>
        <end position="98"/>
    </location>
</feature>
<dbReference type="SUPFAM" id="SSF103473">
    <property type="entry name" value="MFS general substrate transporter"/>
    <property type="match status" value="1"/>
</dbReference>
<dbReference type="PROSITE" id="PS50850">
    <property type="entry name" value="MFS"/>
    <property type="match status" value="1"/>
</dbReference>
<dbReference type="GO" id="GO:0005886">
    <property type="term" value="C:plasma membrane"/>
    <property type="evidence" value="ECO:0007669"/>
    <property type="project" value="UniProtKB-SubCell"/>
</dbReference>
<feature type="transmembrane region" description="Helical" evidence="10">
    <location>
        <begin position="139"/>
        <end position="161"/>
    </location>
</feature>
<feature type="compositionally biased region" description="Basic and acidic residues" evidence="9">
    <location>
        <begin position="400"/>
        <end position="413"/>
    </location>
</feature>
<keyword evidence="6 10" id="KW-0812">Transmembrane</keyword>
<feature type="transmembrane region" description="Helical" evidence="10">
    <location>
        <begin position="15"/>
        <end position="39"/>
    </location>
</feature>
<evidence type="ECO:0000259" key="11">
    <source>
        <dbReference type="PROSITE" id="PS50850"/>
    </source>
</evidence>
<dbReference type="EMBL" id="CP018191">
    <property type="protein sequence ID" value="APH54200.1"/>
    <property type="molecule type" value="Genomic_DNA"/>
</dbReference>
<dbReference type="PANTHER" id="PTHR43414">
    <property type="entry name" value="MULTIDRUG RESISTANCE PROTEIN MDTG"/>
    <property type="match status" value="1"/>
</dbReference>
<protein>
    <submittedName>
        <fullName evidence="12">Tetracycline resistance protein</fullName>
    </submittedName>
</protein>
<organism evidence="12 13">
    <name type="scientific">Granulibacter bethesdensis</name>
    <dbReference type="NCBI Taxonomy" id="364410"/>
    <lineage>
        <taxon>Bacteria</taxon>
        <taxon>Pseudomonadati</taxon>
        <taxon>Pseudomonadota</taxon>
        <taxon>Alphaproteobacteria</taxon>
        <taxon>Acetobacterales</taxon>
        <taxon>Acetobacteraceae</taxon>
        <taxon>Granulibacter</taxon>
    </lineage>
</organism>
<dbReference type="PROSITE" id="PS00216">
    <property type="entry name" value="SUGAR_TRANSPORT_1"/>
    <property type="match status" value="1"/>
</dbReference>
<dbReference type="InterPro" id="IPR036259">
    <property type="entry name" value="MFS_trans_sf"/>
</dbReference>
<feature type="transmembrane region" description="Helical" evidence="10">
    <location>
        <begin position="369"/>
        <end position="391"/>
    </location>
</feature>
<dbReference type="AlphaFoldDB" id="A0AAC9P8H6"/>
<gene>
    <name evidence="12" type="ORF">GbCGDNIH9_1050</name>
</gene>
<feature type="domain" description="Major facilitator superfamily (MFS) profile" evidence="11">
    <location>
        <begin position="13"/>
        <end position="400"/>
    </location>
</feature>
<comment type="function">
    <text evidence="1">Resistance to tetracycline by an active tetracycline efflux. This is an energy-dependent process that decreases the accumulation of the antibiotic in whole cells. This protein functions as a metal-tetracycline/H(+) antiporter.</text>
</comment>
<evidence type="ECO:0000313" key="13">
    <source>
        <dbReference type="Proteomes" id="UP000182373"/>
    </source>
</evidence>
<feature type="transmembrane region" description="Helical" evidence="10">
    <location>
        <begin position="167"/>
        <end position="187"/>
    </location>
</feature>
<dbReference type="InterPro" id="IPR020846">
    <property type="entry name" value="MFS_dom"/>
</dbReference>
<feature type="transmembrane region" description="Helical" evidence="10">
    <location>
        <begin position="45"/>
        <end position="68"/>
    </location>
</feature>
<evidence type="ECO:0000256" key="2">
    <source>
        <dbReference type="ARBA" id="ARBA00004651"/>
    </source>
</evidence>
<evidence type="ECO:0000256" key="10">
    <source>
        <dbReference type="SAM" id="Phobius"/>
    </source>
</evidence>
<name>A0AAC9P8H6_9PROT</name>
<dbReference type="Proteomes" id="UP000182373">
    <property type="component" value="Chromosome"/>
</dbReference>
<feature type="transmembrane region" description="Helical" evidence="10">
    <location>
        <begin position="283"/>
        <end position="316"/>
    </location>
</feature>
<dbReference type="PANTHER" id="PTHR43414:SF1">
    <property type="entry name" value="PEPTIDE PERMEASE"/>
    <property type="match status" value="1"/>
</dbReference>
<evidence type="ECO:0000256" key="1">
    <source>
        <dbReference type="ARBA" id="ARBA00003279"/>
    </source>
</evidence>
<keyword evidence="4" id="KW-0813">Transport</keyword>
<evidence type="ECO:0000256" key="3">
    <source>
        <dbReference type="ARBA" id="ARBA00007520"/>
    </source>
</evidence>
<dbReference type="PRINTS" id="PR01035">
    <property type="entry name" value="TCRTETA"/>
</dbReference>
<comment type="subcellular location">
    <subcellularLocation>
        <location evidence="2">Cell membrane</location>
        <topology evidence="2">Multi-pass membrane protein</topology>
    </subcellularLocation>
</comment>
<evidence type="ECO:0000256" key="4">
    <source>
        <dbReference type="ARBA" id="ARBA00022448"/>
    </source>
</evidence>
<keyword evidence="7 10" id="KW-1133">Transmembrane helix</keyword>
<evidence type="ECO:0000256" key="5">
    <source>
        <dbReference type="ARBA" id="ARBA00022475"/>
    </source>
</evidence>
<sequence>MLFNVPRWPVMRPTYLGFVLYLCAGFADGMVVPFFPLWAQSEANIAVGFIGLLFGCYAGGELIATPLVGGIADRIGRRPVLIASSFGVGLGFIALYFTHGVIEVACVLVGIGMCESVLHPTIASVIVDTTPVTEHRRQFSLARVSSSIGSVAGPAAGAMLVSMSLGSVFIAAGIALLAGSMLTLLSFSETRSVVTVADDDDDEGLSALLPAFRDRRLSALLLWFMLLEISASWIEAVLPLYAHDTAALTASEIGFLFTYGAALIALAQLPLTRLVAQRSALSLILMAGGVMVLAFVILIGSSTLTAMIAAMSLFSISQMLTGPLVPTAVNELALPNLRATYMAATSVASDFRDSIGPATGTALYAASSLLPWMLGIPFAVIAAAGLGGTIARQQRPPKQPSDRKDEAKKRAESVRICGLR</sequence>
<evidence type="ECO:0000256" key="6">
    <source>
        <dbReference type="ARBA" id="ARBA00022692"/>
    </source>
</evidence>
<comment type="similarity">
    <text evidence="3">Belongs to the major facilitator superfamily. TCR/Tet family.</text>
</comment>
<keyword evidence="5" id="KW-1003">Cell membrane</keyword>
<dbReference type="Pfam" id="PF07690">
    <property type="entry name" value="MFS_1"/>
    <property type="match status" value="1"/>
</dbReference>
<feature type="transmembrane region" description="Helical" evidence="10">
    <location>
        <begin position="220"/>
        <end position="241"/>
    </location>
</feature>
<feature type="transmembrane region" description="Helical" evidence="10">
    <location>
        <begin position="104"/>
        <end position="127"/>
    </location>
</feature>
<evidence type="ECO:0000256" key="8">
    <source>
        <dbReference type="ARBA" id="ARBA00023136"/>
    </source>
</evidence>
<feature type="transmembrane region" description="Helical" evidence="10">
    <location>
        <begin position="253"/>
        <end position="271"/>
    </location>
</feature>
<dbReference type="GO" id="GO:0022857">
    <property type="term" value="F:transmembrane transporter activity"/>
    <property type="evidence" value="ECO:0007669"/>
    <property type="project" value="InterPro"/>
</dbReference>
<evidence type="ECO:0000313" key="12">
    <source>
        <dbReference type="EMBL" id="APH54200.1"/>
    </source>
</evidence>
<dbReference type="Gene3D" id="1.20.1250.20">
    <property type="entry name" value="MFS general substrate transporter like domains"/>
    <property type="match status" value="1"/>
</dbReference>
<evidence type="ECO:0000256" key="9">
    <source>
        <dbReference type="SAM" id="MobiDB-lite"/>
    </source>
</evidence>
<accession>A0AAC9P8H6</accession>
<evidence type="ECO:0000256" key="7">
    <source>
        <dbReference type="ARBA" id="ARBA00022989"/>
    </source>
</evidence>